<sequence>MVYEVIFSAEAQEHFRKILHYLIYELQSDQAASRVADDMEETTARLSTVAGSLKLCDHPRLRALGYRTIHFRRHKYFMLYKIAGNEAHVLGIFHDLQDYENIF</sequence>
<gene>
    <name evidence="1" type="ORF">E5329_22305</name>
</gene>
<name>A0AC61RQI8_9FIRM</name>
<proteinExistence type="predicted"/>
<protein>
    <submittedName>
        <fullName evidence="1">Type II toxin-antitoxin system RelE/ParE family toxin</fullName>
    </submittedName>
</protein>
<dbReference type="Proteomes" id="UP000304953">
    <property type="component" value="Unassembled WGS sequence"/>
</dbReference>
<evidence type="ECO:0000313" key="1">
    <source>
        <dbReference type="EMBL" id="TGY91202.1"/>
    </source>
</evidence>
<accession>A0AC61RQI8</accession>
<evidence type="ECO:0000313" key="2">
    <source>
        <dbReference type="Proteomes" id="UP000304953"/>
    </source>
</evidence>
<dbReference type="EMBL" id="SRYA01000066">
    <property type="protein sequence ID" value="TGY91202.1"/>
    <property type="molecule type" value="Genomic_DNA"/>
</dbReference>
<organism evidence="1 2">
    <name type="scientific">Petralouisia muris</name>
    <dbReference type="NCBI Taxonomy" id="3032872"/>
    <lineage>
        <taxon>Bacteria</taxon>
        <taxon>Bacillati</taxon>
        <taxon>Bacillota</taxon>
        <taxon>Clostridia</taxon>
        <taxon>Lachnospirales</taxon>
        <taxon>Lachnospiraceae</taxon>
        <taxon>Petralouisia</taxon>
    </lineage>
</organism>
<comment type="caution">
    <text evidence="1">The sequence shown here is derived from an EMBL/GenBank/DDBJ whole genome shotgun (WGS) entry which is preliminary data.</text>
</comment>
<reference evidence="1" key="1">
    <citation type="submission" date="2019-04" db="EMBL/GenBank/DDBJ databases">
        <title>Microbes associate with the intestines of laboratory mice.</title>
        <authorList>
            <person name="Navarre W."/>
            <person name="Wong E."/>
            <person name="Huang K."/>
            <person name="Tropini C."/>
            <person name="Ng K."/>
            <person name="Yu B."/>
        </authorList>
    </citation>
    <scope>NUCLEOTIDE SEQUENCE</scope>
    <source>
        <strain evidence="1">NM01_1-7b</strain>
    </source>
</reference>
<keyword evidence="2" id="KW-1185">Reference proteome</keyword>